<dbReference type="STRING" id="553219.CAMSH0001_2401"/>
<comment type="caution">
    <text evidence="1">The sequence shown here is derived from an EMBL/GenBank/DDBJ whole genome shotgun (WGS) entry which is preliminary data.</text>
</comment>
<dbReference type="AlphaFoldDB" id="C6RCM7"/>
<keyword evidence="2" id="KW-1185">Reference proteome</keyword>
<proteinExistence type="predicted"/>
<dbReference type="EMBL" id="ACVQ01000001">
    <property type="protein sequence ID" value="EET80899.1"/>
    <property type="molecule type" value="Genomic_DNA"/>
</dbReference>
<organism evidence="1 2">
    <name type="scientific">Campylobacter showae RM3277</name>
    <dbReference type="NCBI Taxonomy" id="553219"/>
    <lineage>
        <taxon>Bacteria</taxon>
        <taxon>Pseudomonadati</taxon>
        <taxon>Campylobacterota</taxon>
        <taxon>Epsilonproteobacteria</taxon>
        <taxon>Campylobacterales</taxon>
        <taxon>Campylobacteraceae</taxon>
        <taxon>Campylobacter</taxon>
    </lineage>
</organism>
<accession>C6RCM7</accession>
<sequence>MRSELSACKFIAINFSWQRLNFSLCRSFLNSAFKFSQICPDLIFPHFPNPPSPNSLKFNRPLAKISQI</sequence>
<gene>
    <name evidence="1" type="ORF">CAMSH0001_2401</name>
</gene>
<reference evidence="1 2" key="1">
    <citation type="submission" date="2009-07" db="EMBL/GenBank/DDBJ databases">
        <authorList>
            <person name="Madupu R."/>
            <person name="Sebastian Y."/>
            <person name="Durkin A.S."/>
            <person name="Torralba M."/>
            <person name="Methe B."/>
            <person name="Sutton G.G."/>
            <person name="Strausberg R.L."/>
            <person name="Nelson K.E."/>
        </authorList>
    </citation>
    <scope>NUCLEOTIDE SEQUENCE [LARGE SCALE GENOMIC DNA]</scope>
    <source>
        <strain evidence="1 2">RM3277</strain>
    </source>
</reference>
<protein>
    <submittedName>
        <fullName evidence="1">Uncharacterized protein</fullName>
    </submittedName>
</protein>
<name>C6RCM7_9BACT</name>
<evidence type="ECO:0000313" key="1">
    <source>
        <dbReference type="EMBL" id="EET80899.1"/>
    </source>
</evidence>
<evidence type="ECO:0000313" key="2">
    <source>
        <dbReference type="Proteomes" id="UP000003107"/>
    </source>
</evidence>
<dbReference type="Proteomes" id="UP000003107">
    <property type="component" value="Unassembled WGS sequence"/>
</dbReference>